<gene>
    <name evidence="8" type="ORF">DFR76_110357</name>
</gene>
<evidence type="ECO:0000256" key="2">
    <source>
        <dbReference type="ARBA" id="ARBA00022448"/>
    </source>
</evidence>
<feature type="transmembrane region" description="Helical" evidence="7">
    <location>
        <begin position="361"/>
        <end position="388"/>
    </location>
</feature>
<feature type="transmembrane region" description="Helical" evidence="7">
    <location>
        <begin position="419"/>
        <end position="435"/>
    </location>
</feature>
<feature type="transmembrane region" description="Helical" evidence="7">
    <location>
        <begin position="33"/>
        <end position="56"/>
    </location>
</feature>
<keyword evidence="5 7" id="KW-1133">Transmembrane helix</keyword>
<dbReference type="AlphaFoldDB" id="A0A370HZB3"/>
<comment type="caution">
    <text evidence="8">The sequence shown here is derived from an EMBL/GenBank/DDBJ whole genome shotgun (WGS) entry which is preliminary data.</text>
</comment>
<feature type="transmembrane region" description="Helical" evidence="7">
    <location>
        <begin position="235"/>
        <end position="258"/>
    </location>
</feature>
<dbReference type="InterPro" id="IPR035906">
    <property type="entry name" value="MetI-like_sf"/>
</dbReference>
<feature type="transmembrane region" description="Helical" evidence="7">
    <location>
        <begin position="643"/>
        <end position="662"/>
    </location>
</feature>
<feature type="transmembrane region" description="Helical" evidence="7">
    <location>
        <begin position="566"/>
        <end position="594"/>
    </location>
</feature>
<evidence type="ECO:0000313" key="9">
    <source>
        <dbReference type="Proteomes" id="UP000254869"/>
    </source>
</evidence>
<evidence type="ECO:0000256" key="6">
    <source>
        <dbReference type="ARBA" id="ARBA00023136"/>
    </source>
</evidence>
<dbReference type="Proteomes" id="UP000254869">
    <property type="component" value="Unassembled WGS sequence"/>
</dbReference>
<comment type="subcellular location">
    <subcellularLocation>
        <location evidence="1">Cell membrane</location>
        <topology evidence="1">Multi-pass membrane protein</topology>
    </subcellularLocation>
</comment>
<accession>A0A370HZB3</accession>
<feature type="transmembrane region" description="Helical" evidence="7">
    <location>
        <begin position="270"/>
        <end position="292"/>
    </location>
</feature>
<feature type="transmembrane region" description="Helical" evidence="7">
    <location>
        <begin position="606"/>
        <end position="623"/>
    </location>
</feature>
<dbReference type="SUPFAM" id="SSF161098">
    <property type="entry name" value="MetI-like"/>
    <property type="match status" value="2"/>
</dbReference>
<keyword evidence="3" id="KW-1003">Cell membrane</keyword>
<protein>
    <submittedName>
        <fullName evidence="8">Alpha-glucoside transport system permease protein</fullName>
    </submittedName>
</protein>
<feature type="transmembrane region" description="Helical" evidence="7">
    <location>
        <begin position="128"/>
        <end position="147"/>
    </location>
</feature>
<dbReference type="GO" id="GO:0005886">
    <property type="term" value="C:plasma membrane"/>
    <property type="evidence" value="ECO:0007669"/>
    <property type="project" value="UniProtKB-SubCell"/>
</dbReference>
<feature type="transmembrane region" description="Helical" evidence="7">
    <location>
        <begin position="741"/>
        <end position="761"/>
    </location>
</feature>
<evidence type="ECO:0000256" key="5">
    <source>
        <dbReference type="ARBA" id="ARBA00022989"/>
    </source>
</evidence>
<sequence length="775" mass="82194">MSSWHTEADGLILELAPRRPAGPLVRGWYLGRLIAAALQVPAAVLLTLMLVAPATATIVTAAETRTGAVILLSCVIVVVAGGVIDRLRRAAWTMTRRTRGLSVTLLLLAATAALLVRPPAPGSWSPAVAWTAAGVLVVAAGVSARWAWVMGGRWLLPVSAVLLVAPVELLFAARQRPKAMVSGAVLLCGAVVLAWAWRQISPSRSELPLAAVPAMGAAVAGIGVVAVALDDAGRQAYAVTVGWVVIALGVVLPVAIWAARGVGRRRWWPWWPLVLPFGISAFVAGLAFRLIFEPPVDAAGGVRGQLVLYALMLGAAFVWTWFGALFVLLRAAVDGIEADPVRSAYLHECTGARMWLRLTRLLNPIVLTLGLVVAVAAARVFDVILIAVPGPQQYVLDSATVHWWQLTTDRGVGQVAAEAYSLPLAVVVGLGAWLLQSGTPWHRSGWPRPDPQPIPVRWQLHRSGWASRRVGLDRAERVGAATQRWLGRVVSAAVARRVGGFARWIVARALAPVALAGRAGGLWLRVGTVSLLMLAPLIVLAAVSWLGPDGAAFTGPQSVWQDAELWHALVQTGWVAGFSTLMTVTAALPPAYYAATLDPQGWRSRVIVMVLVVLAVMPAQMYVGRIRAFVDENSLAGTSFPLILTHAALGLPIAILILRGALLAPPDTPSAGPGRGVLDTSLVLRRVWASAGPALVAVAVLQLVQVWNDFFVGQLVSGADASPWSLLLWSEARQFHENVAHLAAGALLSAVPPTVLLLATWRRFLVPGLTGGVLR</sequence>
<keyword evidence="6 7" id="KW-0472">Membrane</keyword>
<dbReference type="PANTHER" id="PTHR32243:SF24">
    <property type="entry name" value="DIACETYLCHITOBIOSE UPTAKE SYSTEM PERMEASE PROTEIN NGCG"/>
    <property type="match status" value="1"/>
</dbReference>
<keyword evidence="4 7" id="KW-0812">Transmembrane</keyword>
<keyword evidence="9" id="KW-1185">Reference proteome</keyword>
<evidence type="ECO:0000313" key="8">
    <source>
        <dbReference type="EMBL" id="RDI63660.1"/>
    </source>
</evidence>
<feature type="transmembrane region" description="Helical" evidence="7">
    <location>
        <begin position="179"/>
        <end position="197"/>
    </location>
</feature>
<keyword evidence="2" id="KW-0813">Transport</keyword>
<dbReference type="PANTHER" id="PTHR32243">
    <property type="entry name" value="MALTOSE TRANSPORT SYSTEM PERMEASE-RELATED"/>
    <property type="match status" value="1"/>
</dbReference>
<reference evidence="8 9" key="1">
    <citation type="submission" date="2018-07" db="EMBL/GenBank/DDBJ databases">
        <title>Genomic Encyclopedia of Type Strains, Phase IV (KMG-IV): sequencing the most valuable type-strain genomes for metagenomic binning, comparative biology and taxonomic classification.</title>
        <authorList>
            <person name="Goeker M."/>
        </authorList>
    </citation>
    <scope>NUCLEOTIDE SEQUENCE [LARGE SCALE GENOMIC DNA]</scope>
    <source>
        <strain evidence="8 9">DSM 44290</strain>
    </source>
</reference>
<feature type="transmembrane region" description="Helical" evidence="7">
    <location>
        <begin position="522"/>
        <end position="546"/>
    </location>
</feature>
<dbReference type="Gene3D" id="1.10.3720.10">
    <property type="entry name" value="MetI-like"/>
    <property type="match status" value="2"/>
</dbReference>
<evidence type="ECO:0000256" key="4">
    <source>
        <dbReference type="ARBA" id="ARBA00022692"/>
    </source>
</evidence>
<evidence type="ECO:0000256" key="7">
    <source>
        <dbReference type="SAM" id="Phobius"/>
    </source>
</evidence>
<evidence type="ECO:0000256" key="1">
    <source>
        <dbReference type="ARBA" id="ARBA00004651"/>
    </source>
</evidence>
<feature type="transmembrane region" description="Helical" evidence="7">
    <location>
        <begin position="209"/>
        <end position="229"/>
    </location>
</feature>
<name>A0A370HZB3_9NOCA</name>
<feature type="transmembrane region" description="Helical" evidence="7">
    <location>
        <begin position="99"/>
        <end position="116"/>
    </location>
</feature>
<feature type="transmembrane region" description="Helical" evidence="7">
    <location>
        <begin position="683"/>
        <end position="704"/>
    </location>
</feature>
<dbReference type="InterPro" id="IPR050901">
    <property type="entry name" value="BP-dep_ABC_trans_perm"/>
</dbReference>
<dbReference type="STRING" id="1210086.GCA_001613105_07023"/>
<feature type="transmembrane region" description="Helical" evidence="7">
    <location>
        <begin position="154"/>
        <end position="173"/>
    </location>
</feature>
<feature type="transmembrane region" description="Helical" evidence="7">
    <location>
        <begin position="307"/>
        <end position="329"/>
    </location>
</feature>
<proteinExistence type="predicted"/>
<evidence type="ECO:0000256" key="3">
    <source>
        <dbReference type="ARBA" id="ARBA00022475"/>
    </source>
</evidence>
<organism evidence="8 9">
    <name type="scientific">Nocardia pseudobrasiliensis</name>
    <dbReference type="NCBI Taxonomy" id="45979"/>
    <lineage>
        <taxon>Bacteria</taxon>
        <taxon>Bacillati</taxon>
        <taxon>Actinomycetota</taxon>
        <taxon>Actinomycetes</taxon>
        <taxon>Mycobacteriales</taxon>
        <taxon>Nocardiaceae</taxon>
        <taxon>Nocardia</taxon>
    </lineage>
</organism>
<dbReference type="EMBL" id="QQBC01000010">
    <property type="protein sequence ID" value="RDI63660.1"/>
    <property type="molecule type" value="Genomic_DNA"/>
</dbReference>
<feature type="transmembrane region" description="Helical" evidence="7">
    <location>
        <begin position="68"/>
        <end position="87"/>
    </location>
</feature>
<dbReference type="RefSeq" id="WP_068006804.1">
    <property type="nucleotide sequence ID" value="NZ_QQBC01000010.1"/>
</dbReference>